<dbReference type="InterPro" id="IPR004151">
    <property type="entry name" value="7TM_GPCR_serpentine_rcpt_Sre"/>
</dbReference>
<protein>
    <submittedName>
        <fullName evidence="5">Lipid-binding serum glycoprotein C-terminal domain-containing protein</fullName>
    </submittedName>
</protein>
<dbReference type="PANTHER" id="PTHR10504">
    <property type="entry name" value="BACTERICIDAL PERMEABILITY-INCREASING BPI PROTEIN-RELATED"/>
    <property type="match status" value="1"/>
</dbReference>
<dbReference type="SUPFAM" id="SSF55394">
    <property type="entry name" value="Bactericidal permeability-increasing protein, BPI"/>
    <property type="match status" value="2"/>
</dbReference>
<dbReference type="Pfam" id="PF03125">
    <property type="entry name" value="Sre"/>
    <property type="match status" value="1"/>
</dbReference>
<keyword evidence="2" id="KW-1133">Transmembrane helix</keyword>
<dbReference type="SMART" id="SM00329">
    <property type="entry name" value="BPI2"/>
    <property type="match status" value="1"/>
</dbReference>
<evidence type="ECO:0000259" key="3">
    <source>
        <dbReference type="SMART" id="SM00329"/>
    </source>
</evidence>
<reference evidence="5" key="1">
    <citation type="submission" date="2022-11" db="UniProtKB">
        <authorList>
            <consortium name="WormBaseParasite"/>
        </authorList>
    </citation>
    <scope>IDENTIFICATION</scope>
</reference>
<evidence type="ECO:0000313" key="5">
    <source>
        <dbReference type="WBParaSite" id="Gr19_v10_g2640.t1"/>
    </source>
</evidence>
<sequence length="992" mass="112616">MASDFPLTPFSQLANNTTIVAVCSFLGIAEFLIYMPTFPLLIFCLSLIYRTSILHQNLKFILLSQFCVIFLYNLVRSWHLGGNLFVYRNIFWYPPNIVLAAGFWSILFCNIVGHVMMVERMLATLFVAKYEKNKGLSFTIIWLFIAIILCTTLSYHQIYVLNSLFFDSIFMFSIVAFVMMTSFIEIFGIILLMKFNKKLFVAQNAEMVNDAHQLTVRYQLTENIRTGRQLAPNFICHFIGVLVTFVFITNNCLQLFTKPEYLAFIIQSVVFIHSINHFMLPIAIIRFHPILNQRAQLSLGRRRSRTASSSSSLHLVHPHTHTLNNFVLMIPSNLSNPSRLLPTLAFLVGHPHTGRANLSSAKVVESRRAHSIIIIIHSTMHNLVDYEIDPSRRWHRNLVIAMNANQHSSRPLHRSTEIKRKKNFIKCITNKLNCTIFTLLFTVILISTVSHTTRAQNKDGAPTLVHPGIISRVSQQGLNLLAEYLRTRVQRFMRFSAFQYNFNVGVPNNNIEIGIRSLDTAYFDSGAFHSRFSIVVPSKELIWSGSDFRASINSLVQLRSLDRRDSQPLLNANVPLKLERVRVELILGPSVNQDGHLRTDVRQCRIVSGELLYDNLIREAGNFTTLVPLIHQITLARLSEMFCPVFVAELGPVISNRLLNTPLSTALFDHYFLNYGLTNGIMYQPSMSIENRTTMDPGGGGGILLFHRGNVFGILRQGKTRINDFRLPILPKPMVPSSSGSVAKRMVVFQLSNYTLSSLFFWMDQYRKFDYEISKTTVKDKEIAAYLKTECGPKEICAGTLFPALAQNFPNGLVSIKSRTLTYPTILIERNRINVLVESRIDAFANYSEHNRRFLTATMRAKLQLQNTTFVNYVFSAELSIDTFDITNVVSLVDGIDAGSIEFLVNALNELIIADDMRHKLKEGVRLPVLLDFEQFGSGEVRLEEGAMLLGADLCFDELCKRPVSAELSKLSRESGNAMSSMDMDANYYDSV</sequence>
<feature type="transmembrane region" description="Helical" evidence="2">
    <location>
        <begin position="428"/>
        <end position="449"/>
    </location>
</feature>
<proteinExistence type="inferred from homology"/>
<keyword evidence="2" id="KW-0812">Transmembrane</keyword>
<dbReference type="InterPro" id="IPR017943">
    <property type="entry name" value="Bactericidal_perm-incr_a/b_dom"/>
</dbReference>
<feature type="transmembrane region" description="Helical" evidence="2">
    <location>
        <begin position="60"/>
        <end position="78"/>
    </location>
</feature>
<dbReference type="InterPro" id="IPR001124">
    <property type="entry name" value="Lipid-bd_serum_glycop_C"/>
</dbReference>
<name>A0A914HMX9_GLORO</name>
<dbReference type="GO" id="GO:0016020">
    <property type="term" value="C:membrane"/>
    <property type="evidence" value="ECO:0007669"/>
    <property type="project" value="InterPro"/>
</dbReference>
<feature type="domain" description="Lipid-binding serum glycoprotein C-terminal" evidence="3">
    <location>
        <begin position="741"/>
        <end position="952"/>
    </location>
</feature>
<keyword evidence="4" id="KW-1185">Reference proteome</keyword>
<dbReference type="Proteomes" id="UP000887572">
    <property type="component" value="Unplaced"/>
</dbReference>
<dbReference type="Pfam" id="PF02886">
    <property type="entry name" value="LBP_BPI_CETP_C"/>
    <property type="match status" value="1"/>
</dbReference>
<dbReference type="InterPro" id="IPR032942">
    <property type="entry name" value="BPI/LBP/Plunc"/>
</dbReference>
<feature type="transmembrane region" description="Helical" evidence="2">
    <location>
        <begin position="19"/>
        <end position="48"/>
    </location>
</feature>
<dbReference type="WBParaSite" id="Gr19_v10_g2640.t1">
    <property type="protein sequence ID" value="Gr19_v10_g2640.t1"/>
    <property type="gene ID" value="Gr19_v10_g2640"/>
</dbReference>
<dbReference type="GO" id="GO:0007606">
    <property type="term" value="P:sensory perception of chemical stimulus"/>
    <property type="evidence" value="ECO:0007669"/>
    <property type="project" value="InterPro"/>
</dbReference>
<evidence type="ECO:0000313" key="4">
    <source>
        <dbReference type="Proteomes" id="UP000887572"/>
    </source>
</evidence>
<keyword evidence="2" id="KW-0472">Membrane</keyword>
<dbReference type="AlphaFoldDB" id="A0A914HMX9"/>
<feature type="transmembrane region" description="Helical" evidence="2">
    <location>
        <begin position="90"/>
        <end position="115"/>
    </location>
</feature>
<feature type="transmembrane region" description="Helical" evidence="2">
    <location>
        <begin position="170"/>
        <end position="193"/>
    </location>
</feature>
<feature type="transmembrane region" description="Helical" evidence="2">
    <location>
        <begin position="230"/>
        <end position="249"/>
    </location>
</feature>
<feature type="transmembrane region" description="Helical" evidence="2">
    <location>
        <begin position="136"/>
        <end position="158"/>
    </location>
</feature>
<comment type="similarity">
    <text evidence="1">Belongs to the nematode receptor-like protein sre family.</text>
</comment>
<evidence type="ECO:0000256" key="1">
    <source>
        <dbReference type="ARBA" id="ARBA00006803"/>
    </source>
</evidence>
<dbReference type="Gene3D" id="3.15.20.10">
    <property type="entry name" value="Bactericidal permeability-increasing protein, domain 2"/>
    <property type="match status" value="1"/>
</dbReference>
<evidence type="ECO:0000256" key="2">
    <source>
        <dbReference type="SAM" id="Phobius"/>
    </source>
</evidence>
<dbReference type="GO" id="GO:0005615">
    <property type="term" value="C:extracellular space"/>
    <property type="evidence" value="ECO:0007669"/>
    <property type="project" value="TreeGrafter"/>
</dbReference>
<organism evidence="4 5">
    <name type="scientific">Globodera rostochiensis</name>
    <name type="common">Golden nematode worm</name>
    <name type="synonym">Heterodera rostochiensis</name>
    <dbReference type="NCBI Taxonomy" id="31243"/>
    <lineage>
        <taxon>Eukaryota</taxon>
        <taxon>Metazoa</taxon>
        <taxon>Ecdysozoa</taxon>
        <taxon>Nematoda</taxon>
        <taxon>Chromadorea</taxon>
        <taxon>Rhabditida</taxon>
        <taxon>Tylenchina</taxon>
        <taxon>Tylenchomorpha</taxon>
        <taxon>Tylenchoidea</taxon>
        <taxon>Heteroderidae</taxon>
        <taxon>Heteroderinae</taxon>
        <taxon>Globodera</taxon>
    </lineage>
</organism>
<feature type="transmembrane region" description="Helical" evidence="2">
    <location>
        <begin position="261"/>
        <end position="285"/>
    </location>
</feature>
<accession>A0A914HMX9</accession>
<dbReference type="GO" id="GO:0008289">
    <property type="term" value="F:lipid binding"/>
    <property type="evidence" value="ECO:0007669"/>
    <property type="project" value="InterPro"/>
</dbReference>
<dbReference type="PANTHER" id="PTHR10504:SF133">
    <property type="entry name" value="LIPID-BINDING SERUM GLYCOPROTEIN C-TERMINAL DOMAIN-CONTAINING PROTEIN"/>
    <property type="match status" value="1"/>
</dbReference>